<reference evidence="9" key="1">
    <citation type="submission" date="2018-05" db="EMBL/GenBank/DDBJ databases">
        <authorList>
            <person name="Lanie J.A."/>
            <person name="Ng W.-L."/>
            <person name="Kazmierczak K.M."/>
            <person name="Andrzejewski T.M."/>
            <person name="Davidsen T.M."/>
            <person name="Wayne K.J."/>
            <person name="Tettelin H."/>
            <person name="Glass J.I."/>
            <person name="Rusch D."/>
            <person name="Podicherti R."/>
            <person name="Tsui H.-C.T."/>
            <person name="Winkler M.E."/>
        </authorList>
    </citation>
    <scope>NUCLEOTIDE SEQUENCE</scope>
</reference>
<protein>
    <recommendedName>
        <fullName evidence="8">Cytochrome c domain-containing protein</fullName>
    </recommendedName>
</protein>
<evidence type="ECO:0000256" key="7">
    <source>
        <dbReference type="ARBA" id="ARBA00023004"/>
    </source>
</evidence>
<dbReference type="InterPro" id="IPR011047">
    <property type="entry name" value="Quinoprotein_ADH-like_sf"/>
</dbReference>
<evidence type="ECO:0000259" key="8">
    <source>
        <dbReference type="PROSITE" id="PS51007"/>
    </source>
</evidence>
<keyword evidence="3" id="KW-0349">Heme</keyword>
<dbReference type="Gene3D" id="2.140.10.10">
    <property type="entry name" value="Quinoprotein alcohol dehydrogenase-like superfamily"/>
    <property type="match status" value="2"/>
</dbReference>
<comment type="similarity">
    <text evidence="2">Belongs to the bacterial PQQ dehydrogenase family.</text>
</comment>
<dbReference type="EMBL" id="UINC01000171">
    <property type="protein sequence ID" value="SUZ50460.1"/>
    <property type="molecule type" value="Genomic_DNA"/>
</dbReference>
<evidence type="ECO:0000256" key="1">
    <source>
        <dbReference type="ARBA" id="ARBA00001931"/>
    </source>
</evidence>
<dbReference type="InterPro" id="IPR018391">
    <property type="entry name" value="PQQ_b-propeller_rpt"/>
</dbReference>
<keyword evidence="5" id="KW-0732">Signal</keyword>
<dbReference type="InterPro" id="IPR002372">
    <property type="entry name" value="PQQ_rpt_dom"/>
</dbReference>
<accession>A0A381N748</accession>
<dbReference type="InterPro" id="IPR009056">
    <property type="entry name" value="Cyt_c-like_dom"/>
</dbReference>
<evidence type="ECO:0000256" key="2">
    <source>
        <dbReference type="ARBA" id="ARBA00008156"/>
    </source>
</evidence>
<dbReference type="SMART" id="SM00564">
    <property type="entry name" value="PQQ"/>
    <property type="match status" value="4"/>
</dbReference>
<dbReference type="SUPFAM" id="SSF46626">
    <property type="entry name" value="Cytochrome c"/>
    <property type="match status" value="1"/>
</dbReference>
<dbReference type="PANTHER" id="PTHR32303:SF4">
    <property type="entry name" value="QUINOPROTEIN GLUCOSE DEHYDROGENASE"/>
    <property type="match status" value="1"/>
</dbReference>
<proteinExistence type="inferred from homology"/>
<name>A0A381N748_9ZZZZ</name>
<keyword evidence="7" id="KW-0408">Iron</keyword>
<feature type="domain" description="Cytochrome c" evidence="8">
    <location>
        <begin position="438"/>
        <end position="526"/>
    </location>
</feature>
<dbReference type="Pfam" id="PF13442">
    <property type="entry name" value="Cytochrome_CBB3"/>
    <property type="match status" value="1"/>
</dbReference>
<gene>
    <name evidence="9" type="ORF">METZ01_LOCUS3314</name>
</gene>
<dbReference type="PANTHER" id="PTHR32303">
    <property type="entry name" value="QUINOPROTEIN ALCOHOL DEHYDROGENASE (CYTOCHROME C)"/>
    <property type="match status" value="1"/>
</dbReference>
<dbReference type="InterPro" id="IPR036909">
    <property type="entry name" value="Cyt_c-like_dom_sf"/>
</dbReference>
<evidence type="ECO:0000313" key="9">
    <source>
        <dbReference type="EMBL" id="SUZ50460.1"/>
    </source>
</evidence>
<evidence type="ECO:0000256" key="5">
    <source>
        <dbReference type="ARBA" id="ARBA00022729"/>
    </source>
</evidence>
<keyword evidence="4" id="KW-0479">Metal-binding</keyword>
<dbReference type="Pfam" id="PF01011">
    <property type="entry name" value="PQQ"/>
    <property type="match status" value="2"/>
</dbReference>
<dbReference type="GO" id="GO:0009055">
    <property type="term" value="F:electron transfer activity"/>
    <property type="evidence" value="ECO:0007669"/>
    <property type="project" value="InterPro"/>
</dbReference>
<dbReference type="GO" id="GO:0046872">
    <property type="term" value="F:metal ion binding"/>
    <property type="evidence" value="ECO:0007669"/>
    <property type="project" value="UniProtKB-KW"/>
</dbReference>
<comment type="cofactor">
    <cofactor evidence="1">
        <name>pyrroloquinoline quinone</name>
        <dbReference type="ChEBI" id="CHEBI:58442"/>
    </cofactor>
</comment>
<keyword evidence="6" id="KW-0560">Oxidoreductase</keyword>
<dbReference type="SUPFAM" id="SSF50998">
    <property type="entry name" value="Quinoprotein alcohol dehydrogenase-like"/>
    <property type="match status" value="1"/>
</dbReference>
<evidence type="ECO:0000256" key="4">
    <source>
        <dbReference type="ARBA" id="ARBA00022723"/>
    </source>
</evidence>
<evidence type="ECO:0000256" key="3">
    <source>
        <dbReference type="ARBA" id="ARBA00022617"/>
    </source>
</evidence>
<evidence type="ECO:0000256" key="6">
    <source>
        <dbReference type="ARBA" id="ARBA00023002"/>
    </source>
</evidence>
<dbReference type="GO" id="GO:0020037">
    <property type="term" value="F:heme binding"/>
    <property type="evidence" value="ECO:0007669"/>
    <property type="project" value="InterPro"/>
</dbReference>
<dbReference type="PROSITE" id="PS51257">
    <property type="entry name" value="PROKAR_LIPOPROTEIN"/>
    <property type="match status" value="1"/>
</dbReference>
<dbReference type="AlphaFoldDB" id="A0A381N748"/>
<sequence length="674" mass="73063">MKKLLIVAGVSLLAACSPDRNDVAHLDTDTDWKVYLGDAGRRHYSKLIQINRDNVEQLELAWKYTSSDRGGSMYASPLVIDGVLYGLSPQLVAFALNAATGEELWRSDPEIQGAQRGLMWWEKDDDQRIFYTAGRILIALDATNGNPIKEFGVDGRVDLRPSGPESYMGVTVPGVVFEDMIMLGFSTTENADAYPGSVRAFSAIDGKLIWTFDTIPAPGAPGSETWAEGTLAHAGGANVWTGMTLDEERGVLFAPTGSATPDFYGASRLGDNLFANSLVAIDARTGKLNWHYQVVRHDLWDRDNPSPPTLVQLERDGKVIEGVALTTKSGHLYVFDRDTGESMYPLVEVETLPSTLPREEPAPVQTVSSVAFSRQTFKITRRTPEATEHVEALIKDWDLRPWAPPKVGTVLITPWYDGGAEWGGSAFDPANNRLILNANNESGILTLTEIPVGFSNAGAYATHCGSCHGTKLEGTETGPTLLGILKRMDYRKIAKVINDGADRMPSFSHLSGTVRGRIITHIVAPKPVVDEPTTEASYTHCCYTYLRDHEELPGTEPPWGTLNSIDVASGDIVWSVPFGNYPSHPDLGLGAVSYGGPVVTASGLIFIAATPDKKLRAYDTRDGQVLWQTDLTAAGFSTPAIYSVDGKQYVVISAGGGRMGPPSGADYFAYSLPD</sequence>
<dbReference type="GO" id="GO:0008876">
    <property type="term" value="F:quinoprotein glucose dehydrogenase activity"/>
    <property type="evidence" value="ECO:0007669"/>
    <property type="project" value="TreeGrafter"/>
</dbReference>
<organism evidence="9">
    <name type="scientific">marine metagenome</name>
    <dbReference type="NCBI Taxonomy" id="408172"/>
    <lineage>
        <taxon>unclassified sequences</taxon>
        <taxon>metagenomes</taxon>
        <taxon>ecological metagenomes</taxon>
    </lineage>
</organism>
<dbReference type="PROSITE" id="PS51007">
    <property type="entry name" value="CYTC"/>
    <property type="match status" value="1"/>
</dbReference>